<dbReference type="SUPFAM" id="SSF56300">
    <property type="entry name" value="Metallo-dependent phosphatases"/>
    <property type="match status" value="1"/>
</dbReference>
<dbReference type="KEGG" id="tper:IWA51_10195"/>
<dbReference type="NCBIfam" id="TIGR00040">
    <property type="entry name" value="yfcE"/>
    <property type="match status" value="1"/>
</dbReference>
<dbReference type="EC" id="3.1.4.-" evidence="2"/>
<dbReference type="GO" id="GO:0046872">
    <property type="term" value="F:metal ion binding"/>
    <property type="evidence" value="ECO:0007669"/>
    <property type="project" value="UniProtKB-KW"/>
</dbReference>
<dbReference type="Proteomes" id="UP000595224">
    <property type="component" value="Chromosome"/>
</dbReference>
<comment type="similarity">
    <text evidence="1 2">Belongs to the metallophosphoesterase superfamily. YfcE family.</text>
</comment>
<organism evidence="4 5">
    <name type="scientific">Treponema peruense</name>
    <dbReference type="NCBI Taxonomy" id="2787628"/>
    <lineage>
        <taxon>Bacteria</taxon>
        <taxon>Pseudomonadati</taxon>
        <taxon>Spirochaetota</taxon>
        <taxon>Spirochaetia</taxon>
        <taxon>Spirochaetales</taxon>
        <taxon>Treponemataceae</taxon>
        <taxon>Treponema</taxon>
    </lineage>
</organism>
<dbReference type="EMBL" id="CP064936">
    <property type="protein sequence ID" value="QQA00625.1"/>
    <property type="molecule type" value="Genomic_DNA"/>
</dbReference>
<dbReference type="PANTHER" id="PTHR11124">
    <property type="entry name" value="VACUOLAR SORTING PROTEIN VPS29"/>
    <property type="match status" value="1"/>
</dbReference>
<comment type="cofactor">
    <cofactor evidence="2">
        <name>a divalent metal cation</name>
        <dbReference type="ChEBI" id="CHEBI:60240"/>
    </cofactor>
</comment>
<dbReference type="Pfam" id="PF12850">
    <property type="entry name" value="Metallophos_2"/>
    <property type="match status" value="1"/>
</dbReference>
<evidence type="ECO:0000256" key="2">
    <source>
        <dbReference type="RuleBase" id="RU362039"/>
    </source>
</evidence>
<protein>
    <recommendedName>
        <fullName evidence="2">Phosphoesterase</fullName>
        <ecNumber evidence="2">3.1.4.-</ecNumber>
    </recommendedName>
</protein>
<dbReference type="Gene3D" id="3.60.21.10">
    <property type="match status" value="1"/>
</dbReference>
<evidence type="ECO:0000256" key="1">
    <source>
        <dbReference type="ARBA" id="ARBA00008950"/>
    </source>
</evidence>
<feature type="domain" description="Calcineurin-like phosphoesterase" evidence="3">
    <location>
        <begin position="29"/>
        <end position="208"/>
    </location>
</feature>
<dbReference type="InterPro" id="IPR024654">
    <property type="entry name" value="Calcineurin-like_PHP_lpxH"/>
</dbReference>
<dbReference type="AlphaFoldDB" id="A0A7T3V554"/>
<keyword evidence="2" id="KW-0479">Metal-binding</keyword>
<dbReference type="RefSeq" id="WP_198442338.1">
    <property type="nucleotide sequence ID" value="NZ_CBCSHE010000014.1"/>
</dbReference>
<evidence type="ECO:0000259" key="3">
    <source>
        <dbReference type="Pfam" id="PF12850"/>
    </source>
</evidence>
<evidence type="ECO:0000313" key="4">
    <source>
        <dbReference type="EMBL" id="QQA00625.1"/>
    </source>
</evidence>
<dbReference type="GO" id="GO:0016787">
    <property type="term" value="F:hydrolase activity"/>
    <property type="evidence" value="ECO:0007669"/>
    <property type="project" value="UniProtKB-UniRule"/>
</dbReference>
<keyword evidence="5" id="KW-1185">Reference proteome</keyword>
<gene>
    <name evidence="4" type="ORF">IWA51_10195</name>
</gene>
<dbReference type="InterPro" id="IPR029052">
    <property type="entry name" value="Metallo-depent_PP-like"/>
</dbReference>
<name>A0A7T3V554_9SPIR</name>
<sequence>MNSLSQHQSMLLGSEEAINALAQKDHATILAVSDSHGAYANLFFILQEYAKQNGHECDALIFCGDGISDITAAVAQAAADSDFAQILPPVIGIVEGNNDADLYPMKNPLRVKNPREPYFVQIRVPLSQTICACGHKIFFTHGHKFALYSGIGALVKAAAEEVADVALYGHTHVAAVQYISPGIFAVNPGSCSRPRAGQPQTYALIELSRQNPYASISFRELRPTGSVPFNPESSSLY</sequence>
<dbReference type="InterPro" id="IPR000979">
    <property type="entry name" value="Phosphodiesterase_MJ0936/Vps29"/>
</dbReference>
<reference evidence="4 5" key="1">
    <citation type="submission" date="2020-11" db="EMBL/GenBank/DDBJ databases">
        <title>Treponema Peruensis nv. sp., first commensal Treponema isolated from human feces.</title>
        <authorList>
            <person name="Belkhou C."/>
            <person name="Raes J."/>
        </authorList>
    </citation>
    <scope>NUCLEOTIDE SEQUENCE [LARGE SCALE GENOMIC DNA]</scope>
    <source>
        <strain evidence="4 5">RCC2812</strain>
    </source>
</reference>
<accession>A0A7T3V554</accession>
<proteinExistence type="inferred from homology"/>
<evidence type="ECO:0000313" key="5">
    <source>
        <dbReference type="Proteomes" id="UP000595224"/>
    </source>
</evidence>